<feature type="domain" description="BZIP" evidence="2">
    <location>
        <begin position="104"/>
        <end position="149"/>
    </location>
</feature>
<name>A0A0D7BG19_9AGAR</name>
<organism evidence="3 4">
    <name type="scientific">Cylindrobasidium torrendii FP15055 ss-10</name>
    <dbReference type="NCBI Taxonomy" id="1314674"/>
    <lineage>
        <taxon>Eukaryota</taxon>
        <taxon>Fungi</taxon>
        <taxon>Dikarya</taxon>
        <taxon>Basidiomycota</taxon>
        <taxon>Agaricomycotina</taxon>
        <taxon>Agaricomycetes</taxon>
        <taxon>Agaricomycetidae</taxon>
        <taxon>Agaricales</taxon>
        <taxon>Marasmiineae</taxon>
        <taxon>Physalacriaceae</taxon>
        <taxon>Cylindrobasidium</taxon>
    </lineage>
</organism>
<dbReference type="Proteomes" id="UP000054007">
    <property type="component" value="Unassembled WGS sequence"/>
</dbReference>
<feature type="region of interest" description="Disordered" evidence="1">
    <location>
        <begin position="291"/>
        <end position="339"/>
    </location>
</feature>
<feature type="compositionally biased region" description="Low complexity" evidence="1">
    <location>
        <begin position="74"/>
        <end position="85"/>
    </location>
</feature>
<dbReference type="Gene3D" id="1.20.5.170">
    <property type="match status" value="1"/>
</dbReference>
<evidence type="ECO:0000313" key="3">
    <source>
        <dbReference type="EMBL" id="KIY69483.1"/>
    </source>
</evidence>
<accession>A0A0D7BG19</accession>
<evidence type="ECO:0000259" key="2">
    <source>
        <dbReference type="PROSITE" id="PS50217"/>
    </source>
</evidence>
<evidence type="ECO:0000256" key="1">
    <source>
        <dbReference type="SAM" id="MobiDB-lite"/>
    </source>
</evidence>
<keyword evidence="4" id="KW-1185">Reference proteome</keyword>
<dbReference type="OrthoDB" id="674948at2759"/>
<dbReference type="PROSITE" id="PS50217">
    <property type="entry name" value="BZIP"/>
    <property type="match status" value="1"/>
</dbReference>
<dbReference type="GO" id="GO:0003700">
    <property type="term" value="F:DNA-binding transcription factor activity"/>
    <property type="evidence" value="ECO:0007669"/>
    <property type="project" value="InterPro"/>
</dbReference>
<dbReference type="SUPFAM" id="SSF57959">
    <property type="entry name" value="Leucine zipper domain"/>
    <property type="match status" value="1"/>
</dbReference>
<feature type="compositionally biased region" description="Pro residues" evidence="1">
    <location>
        <begin position="157"/>
        <end position="170"/>
    </location>
</feature>
<feature type="region of interest" description="Disordered" evidence="1">
    <location>
        <begin position="1"/>
        <end position="104"/>
    </location>
</feature>
<sequence>MDCWDTGYYPSPSTSESPSPSAAPTCLPTQQLFGLQEDVSPHSTLIDEPDDDDYSEDHDDAGQEDTVLGRRSTRASGGTATGSGRPMKKARTTRDFVPPDVSGLSKREARLVKNRAAAFLSRQRKREEFEAMEIRVAALEEENARLRAKSKKSSMAPSPPPVVSHPPTPPSTASHESSPEPTHHSSFPSTARDALTALLSAVPSLASASSSSSSHLGQSSDPALEVEFTVASSTSGWSVKIYNTSPATTPTTSLVSSSPTEPGMASLYDSTQDPFMGLGLGMGMGMDPLDDYSFADTSSSTPDGSPAYSHAPSNERRRARIALRSSDNADGGEWDITLC</sequence>
<dbReference type="InterPro" id="IPR046347">
    <property type="entry name" value="bZIP_sf"/>
</dbReference>
<dbReference type="AlphaFoldDB" id="A0A0D7BG19"/>
<reference evidence="3 4" key="1">
    <citation type="journal article" date="2015" name="Fungal Genet. Biol.">
        <title>Evolution of novel wood decay mechanisms in Agaricales revealed by the genome sequences of Fistulina hepatica and Cylindrobasidium torrendii.</title>
        <authorList>
            <person name="Floudas D."/>
            <person name="Held B.W."/>
            <person name="Riley R."/>
            <person name="Nagy L.G."/>
            <person name="Koehler G."/>
            <person name="Ransdell A.S."/>
            <person name="Younus H."/>
            <person name="Chow J."/>
            <person name="Chiniquy J."/>
            <person name="Lipzen A."/>
            <person name="Tritt A."/>
            <person name="Sun H."/>
            <person name="Haridas S."/>
            <person name="LaButti K."/>
            <person name="Ohm R.A."/>
            <person name="Kues U."/>
            <person name="Blanchette R.A."/>
            <person name="Grigoriev I.V."/>
            <person name="Minto R.E."/>
            <person name="Hibbett D.S."/>
        </authorList>
    </citation>
    <scope>NUCLEOTIDE SEQUENCE [LARGE SCALE GENOMIC DNA]</scope>
    <source>
        <strain evidence="3 4">FP15055 ss-10</strain>
    </source>
</reference>
<dbReference type="EMBL" id="KN880483">
    <property type="protein sequence ID" value="KIY69483.1"/>
    <property type="molecule type" value="Genomic_DNA"/>
</dbReference>
<proteinExistence type="predicted"/>
<dbReference type="STRING" id="1314674.A0A0D7BG19"/>
<evidence type="ECO:0000313" key="4">
    <source>
        <dbReference type="Proteomes" id="UP000054007"/>
    </source>
</evidence>
<protein>
    <recommendedName>
        <fullName evidence="2">BZIP domain-containing protein</fullName>
    </recommendedName>
</protein>
<gene>
    <name evidence="3" type="ORF">CYLTODRAFT_488882</name>
</gene>
<dbReference type="InterPro" id="IPR004827">
    <property type="entry name" value="bZIP"/>
</dbReference>
<feature type="compositionally biased region" description="Low complexity" evidence="1">
    <location>
        <begin position="10"/>
        <end position="25"/>
    </location>
</feature>
<dbReference type="Pfam" id="PF00170">
    <property type="entry name" value="bZIP_1"/>
    <property type="match status" value="1"/>
</dbReference>
<dbReference type="CDD" id="cd14812">
    <property type="entry name" value="bZIP_u3"/>
    <property type="match status" value="1"/>
</dbReference>
<feature type="region of interest" description="Disordered" evidence="1">
    <location>
        <begin position="145"/>
        <end position="189"/>
    </location>
</feature>
<feature type="compositionally biased region" description="Acidic residues" evidence="1">
    <location>
        <begin position="47"/>
        <end position="63"/>
    </location>
</feature>